<gene>
    <name evidence="2" type="ORF">K461DRAFT_278535</name>
</gene>
<evidence type="ECO:0000313" key="3">
    <source>
        <dbReference type="Proteomes" id="UP000799439"/>
    </source>
</evidence>
<evidence type="ECO:0000256" key="1">
    <source>
        <dbReference type="SAM" id="MobiDB-lite"/>
    </source>
</evidence>
<dbReference type="AlphaFoldDB" id="A0A9P4J0U5"/>
<dbReference type="Proteomes" id="UP000799439">
    <property type="component" value="Unassembled WGS sequence"/>
</dbReference>
<organism evidence="2 3">
    <name type="scientific">Myriangium duriaei CBS 260.36</name>
    <dbReference type="NCBI Taxonomy" id="1168546"/>
    <lineage>
        <taxon>Eukaryota</taxon>
        <taxon>Fungi</taxon>
        <taxon>Dikarya</taxon>
        <taxon>Ascomycota</taxon>
        <taxon>Pezizomycotina</taxon>
        <taxon>Dothideomycetes</taxon>
        <taxon>Dothideomycetidae</taxon>
        <taxon>Myriangiales</taxon>
        <taxon>Myriangiaceae</taxon>
        <taxon>Myriangium</taxon>
    </lineage>
</organism>
<evidence type="ECO:0000313" key="2">
    <source>
        <dbReference type="EMBL" id="KAF2152316.1"/>
    </source>
</evidence>
<reference evidence="2" key="1">
    <citation type="journal article" date="2020" name="Stud. Mycol.">
        <title>101 Dothideomycetes genomes: a test case for predicting lifestyles and emergence of pathogens.</title>
        <authorList>
            <person name="Haridas S."/>
            <person name="Albert R."/>
            <person name="Binder M."/>
            <person name="Bloem J."/>
            <person name="Labutti K."/>
            <person name="Salamov A."/>
            <person name="Andreopoulos B."/>
            <person name="Baker S."/>
            <person name="Barry K."/>
            <person name="Bills G."/>
            <person name="Bluhm B."/>
            <person name="Cannon C."/>
            <person name="Castanera R."/>
            <person name="Culley D."/>
            <person name="Daum C."/>
            <person name="Ezra D."/>
            <person name="Gonzalez J."/>
            <person name="Henrissat B."/>
            <person name="Kuo A."/>
            <person name="Liang C."/>
            <person name="Lipzen A."/>
            <person name="Lutzoni F."/>
            <person name="Magnuson J."/>
            <person name="Mondo S."/>
            <person name="Nolan M."/>
            <person name="Ohm R."/>
            <person name="Pangilinan J."/>
            <person name="Park H.-J."/>
            <person name="Ramirez L."/>
            <person name="Alfaro M."/>
            <person name="Sun H."/>
            <person name="Tritt A."/>
            <person name="Yoshinaga Y."/>
            <person name="Zwiers L.-H."/>
            <person name="Turgeon B."/>
            <person name="Goodwin S."/>
            <person name="Spatafora J."/>
            <person name="Crous P."/>
            <person name="Grigoriev I."/>
        </authorList>
    </citation>
    <scope>NUCLEOTIDE SEQUENCE</scope>
    <source>
        <strain evidence="2">CBS 260.36</strain>
    </source>
</reference>
<sequence length="74" mass="8205">MASRADSTSTSRPACLLPSIHEAKHAVDLLLRACHRPESAKSTNMSDVSLQDHPIKPFAPIYNPRPSRPVFVRQ</sequence>
<keyword evidence="3" id="KW-1185">Reference proteome</keyword>
<protein>
    <submittedName>
        <fullName evidence="2">Uncharacterized protein</fullName>
    </submittedName>
</protein>
<comment type="caution">
    <text evidence="2">The sequence shown here is derived from an EMBL/GenBank/DDBJ whole genome shotgun (WGS) entry which is preliminary data.</text>
</comment>
<name>A0A9P4J0U5_9PEZI</name>
<accession>A0A9P4J0U5</accession>
<feature type="region of interest" description="Disordered" evidence="1">
    <location>
        <begin position="41"/>
        <end position="74"/>
    </location>
</feature>
<proteinExistence type="predicted"/>
<dbReference type="EMBL" id="ML996086">
    <property type="protein sequence ID" value="KAF2152316.1"/>
    <property type="molecule type" value="Genomic_DNA"/>
</dbReference>